<evidence type="ECO:0000313" key="7">
    <source>
        <dbReference type="EMBL" id="RIB21002.1"/>
    </source>
</evidence>
<dbReference type="GO" id="GO:0044550">
    <property type="term" value="P:secondary metabolite biosynthetic process"/>
    <property type="evidence" value="ECO:0007669"/>
    <property type="project" value="UniProtKB-ARBA"/>
</dbReference>
<dbReference type="InterPro" id="IPR045851">
    <property type="entry name" value="AMP-bd_C_sf"/>
</dbReference>
<dbReference type="InterPro" id="IPR000873">
    <property type="entry name" value="AMP-dep_synth/lig_dom"/>
</dbReference>
<dbReference type="InterPro" id="IPR001242">
    <property type="entry name" value="Condensation_dom"/>
</dbReference>
<dbReference type="InterPro" id="IPR036736">
    <property type="entry name" value="ACP-like_sf"/>
</dbReference>
<dbReference type="InterPro" id="IPR009081">
    <property type="entry name" value="PP-bd_ACP"/>
</dbReference>
<dbReference type="Pfam" id="PF02801">
    <property type="entry name" value="Ketoacyl-synt_C"/>
    <property type="match status" value="1"/>
</dbReference>
<dbReference type="Gene3D" id="3.40.47.10">
    <property type="match status" value="2"/>
</dbReference>
<evidence type="ECO:0000256" key="1">
    <source>
        <dbReference type="ARBA" id="ARBA00022450"/>
    </source>
</evidence>
<evidence type="ECO:0000313" key="8">
    <source>
        <dbReference type="Proteomes" id="UP000266673"/>
    </source>
</evidence>
<dbReference type="Gene3D" id="3.40.366.10">
    <property type="entry name" value="Malonyl-Coenzyme A Acyl Carrier Protein, domain 2"/>
    <property type="match status" value="2"/>
</dbReference>
<evidence type="ECO:0000259" key="6">
    <source>
        <dbReference type="PROSITE" id="PS52004"/>
    </source>
</evidence>
<dbReference type="InterPro" id="IPR054514">
    <property type="entry name" value="RhiE-like_linker"/>
</dbReference>
<dbReference type="PROSITE" id="PS50075">
    <property type="entry name" value="CARRIER"/>
    <property type="match status" value="2"/>
</dbReference>
<comment type="caution">
    <text evidence="7">The sequence shown here is derived from an EMBL/GenBank/DDBJ whole genome shotgun (WGS) entry which is preliminary data.</text>
</comment>
<dbReference type="InterPro" id="IPR050091">
    <property type="entry name" value="PKS_NRPS_Biosynth_Enz"/>
</dbReference>
<dbReference type="Gene3D" id="3.30.70.3290">
    <property type="match status" value="2"/>
</dbReference>
<dbReference type="Gene3D" id="3.30.559.30">
    <property type="entry name" value="Nonribosomal peptide synthetase, condensation domain"/>
    <property type="match status" value="1"/>
</dbReference>
<dbReference type="Gene3D" id="3.40.50.1820">
    <property type="entry name" value="alpha/beta hydrolase"/>
    <property type="match status" value="1"/>
</dbReference>
<evidence type="ECO:0008006" key="9">
    <source>
        <dbReference type="Google" id="ProtNLM"/>
    </source>
</evidence>
<dbReference type="Pfam" id="PF00109">
    <property type="entry name" value="ketoacyl-synt"/>
    <property type="match status" value="1"/>
</dbReference>
<dbReference type="Pfam" id="PF00975">
    <property type="entry name" value="Thioesterase"/>
    <property type="match status" value="1"/>
</dbReference>
<keyword evidence="2" id="KW-0597">Phosphoprotein</keyword>
<proteinExistence type="predicted"/>
<dbReference type="Gene3D" id="3.40.50.980">
    <property type="match status" value="2"/>
</dbReference>
<dbReference type="InterPro" id="IPR014031">
    <property type="entry name" value="Ketoacyl_synth_C"/>
</dbReference>
<dbReference type="Gene3D" id="3.40.50.12780">
    <property type="entry name" value="N-terminal domain of ligase-like"/>
    <property type="match status" value="1"/>
</dbReference>
<dbReference type="Gene3D" id="3.30.70.250">
    <property type="entry name" value="Malonyl-CoA ACP transacylase, ACP-binding"/>
    <property type="match status" value="1"/>
</dbReference>
<keyword evidence="4" id="KW-0677">Repeat</keyword>
<sequence length="2084" mass="236511">MDHTTNVVHLMMAPIDIDELVKMPFILEKSYPVRFYLIMDPDKLDNKVCLIGHHIAIDGIGAFSLLLDFQKLLFGESLPMLNEITYDDFIAQHEEWLNSDDYKLKQKFWRDQIKSTKNVEWPMQLSSVQHTLYDKQNAFQYQVFHNNIEELRALGCKFKVSWFMAMFSAVWITLSSFVDLKSANIWLPFSARSMPVNHDKNALSQLVCNFANTMPVHINIDTSNSINLRSTIQQLAKLIFIAKQNEMYPFIDLARYTQQKLNRQLTQQIIITKTPKMPMNCQVKAIRSDIELLFDFIEQSDDTIIFNINYNSLIFNTHSIKLIGDQFLKVINTMKNYDDFELKIPKILIDQDNLTSIKLKSKSENNSSLLRLFPTIQELFQQQAKNLPNHLALYMGELGLSMTYEQLDKKSNQIARYLSQIWVKIETLVAIHLNQDMYMIPWILGILKTGGAYVPIDKTYPAERKNHIIKDSEVSYLITDEECNDWVENFSGKMIQSNTMDVTKQSDNIIESVGHGENLCYVMYTSGSTGKPKGVLIEHKNVTSLLMDSRYDHFKYKDGGIRVLQVLSMAFDASLIGCAMAITNGSTICFAKNPKFLVGNYLLDVIKFGGEVLPNRLANIWKNRLKKFFNSYGPTETGVIATNYDILTEKDLVTMGSAIGTPRELTSIYICDPITQELVSDKGEILIGGIGLARGYLKRDDITKERFIFHPKLQKRLYRTGDQGCILEDGKIIYLGRFDRQVKLRGLRIELSEVEAVILNHKVIQNKLNKTMVKFQIPDIIPVDNLPCTDNGKTDHAKIKNIMPKLLKKTIESEIPRSQPKSSKVSLISHLQAIWQDILALEEKPDINTNFFDLGGHSLLLLQLQKKIQLQISSVDLASSNDQAINESEIAIISMVGCFPGAKSVNEFWNMIKAGQHGIHTFTDKELDEMNVKNRNDPHYVPKCGVLSNIDKFDAEFFKISYQEAVSMDPQQRLLLEKSVQALDEAGINPQYEKGRIGVFIAIDKSTYKNYSYNNENDLAKKYSEELNTSSGSAATRIAYHLNLKGPEFSLNSTCSSSLTALKTAWNSIQYANGICCPFDHNSDGTIIGNSVSVIVLKRLPNAISDRNPISAIIKSIELNNDGNNKIGYTAPSIDGQYNMIKRAIQSANLLPDDINFIEAHGTATKLGDLVEIKALTQVSTEFLPTTTKYCAISSVKSNIGHCNTAAGFNGLIKTVKALEDRVIPPMAKDHFEKANPLINFSSSPFYIASELQDFNKTEIMYAGVSSFDENTENIKVILPFSAKSINSLNNIKREFKNYFKSYNLTKSNLYNLCNIARTLQMGRAQYEFRNMIIATTISDILIQLEQPKLTTHVRSPKENIIFIVPGQGSHSISIHRHIYKSSALYQKKFMECIDILQNYDSTVPNLINYLEKDVYDTTYDPLLIFMSSYILAEILRLVFNIQISGIVGHSLGQYVAATLAGIFPLNITLAIVLKRTQIMQKMENGSMLATNLHSKLANNFIKVGKISLAAINKQNQYIFSGRSKDIEELAIILETQGWANVEDVYTTKFWKEHLQKTVQFEIGAKTINSTFSNPIFINVGIGNNTSKLVQRILNNNNIAILNCFDSDKTNFEEIIGNCWCNGIEINWHNYYKYISPFMTKTQLIRLPGYSFNHTCSYWAKQTHQKSLIKTNSNGFVSNKIDQQPLANYNNPSTIEDKVILCFEKTLGLNNININSNFFDCGGDSLLAVSLISLLNKEFNINLLSLNVLFSSPTPFYLANSIKEILSTNISHTINSNFNRPTSITKLNHGCENVKPIYMIHPVSGSCLFYRDIISLLENIIVYGFEYPGLQDSTVIEYHSIQDLSEIYLKDLLKNDQSDTYNLFGSSFGGLVAYEIGCKLVKHGKSVNLFMVDTPTGQDMTNSTISVAEILLYTFSKKCNLNELIGIDDDEKALQIAIEKASILGMKQNQEIIPDNSVITTLKRYFDVIKFNMKAMKSYQLPRSEKPIPIIYFKAKTRKNLDIEFPEKSWVKMQEINGGKLDCIELDGDHLSVNFYPACKNITDYINQYFKTNYQQESAHFSCFSFLKRIKLMKIIKIYLDIGL</sequence>
<dbReference type="InterPro" id="IPR029058">
    <property type="entry name" value="AB_hydrolase_fold"/>
</dbReference>
<dbReference type="InterPro" id="IPR014043">
    <property type="entry name" value="Acyl_transferase_dom"/>
</dbReference>
<dbReference type="Pfam" id="PF22336">
    <property type="entry name" value="RhiE-like_linker"/>
    <property type="match status" value="1"/>
</dbReference>
<dbReference type="InterPro" id="IPR016035">
    <property type="entry name" value="Acyl_Trfase/lysoPLipase"/>
</dbReference>
<dbReference type="InterPro" id="IPR042099">
    <property type="entry name" value="ANL_N_sf"/>
</dbReference>
<dbReference type="PROSITE" id="PS00455">
    <property type="entry name" value="AMP_BINDING"/>
    <property type="match status" value="1"/>
</dbReference>
<dbReference type="PROSITE" id="PS52004">
    <property type="entry name" value="KS3_2"/>
    <property type="match status" value="1"/>
</dbReference>
<dbReference type="Pfam" id="PF00698">
    <property type="entry name" value="Acyl_transf_1"/>
    <property type="match status" value="1"/>
</dbReference>
<dbReference type="Gene3D" id="3.30.559.10">
    <property type="entry name" value="Chloramphenicol acetyltransferase-like domain"/>
    <property type="match status" value="1"/>
</dbReference>
<protein>
    <recommendedName>
        <fullName evidence="9">Carrier domain-containing protein</fullName>
    </recommendedName>
</protein>
<keyword evidence="3" id="KW-0808">Transferase</keyword>
<dbReference type="GO" id="GO:0004312">
    <property type="term" value="F:fatty acid synthase activity"/>
    <property type="evidence" value="ECO:0007669"/>
    <property type="project" value="TreeGrafter"/>
</dbReference>
<dbReference type="Pfam" id="PF00501">
    <property type="entry name" value="AMP-binding"/>
    <property type="match status" value="1"/>
</dbReference>
<dbReference type="SMART" id="SM00825">
    <property type="entry name" value="PKS_KS"/>
    <property type="match status" value="1"/>
</dbReference>
<dbReference type="PANTHER" id="PTHR43775:SF51">
    <property type="entry name" value="INACTIVE PHENOLPHTHIOCEROL SYNTHESIS POLYKETIDE SYNTHASE TYPE I PKS1-RELATED"/>
    <property type="match status" value="1"/>
</dbReference>
<dbReference type="SUPFAM" id="SSF52777">
    <property type="entry name" value="CoA-dependent acyltransferases"/>
    <property type="match status" value="1"/>
</dbReference>
<dbReference type="SUPFAM" id="SSF53901">
    <property type="entry name" value="Thiolase-like"/>
    <property type="match status" value="1"/>
</dbReference>
<gene>
    <name evidence="7" type="ORF">C2G38_2177862</name>
</gene>
<dbReference type="PANTHER" id="PTHR43775">
    <property type="entry name" value="FATTY ACID SYNTHASE"/>
    <property type="match status" value="1"/>
</dbReference>
<dbReference type="GO" id="GO:0006633">
    <property type="term" value="P:fatty acid biosynthetic process"/>
    <property type="evidence" value="ECO:0007669"/>
    <property type="project" value="TreeGrafter"/>
</dbReference>
<keyword evidence="1" id="KW-0596">Phosphopantetheine</keyword>
<dbReference type="STRING" id="44941.A0A397VG96"/>
<dbReference type="InterPro" id="IPR014030">
    <property type="entry name" value="Ketoacyl_synth_N"/>
</dbReference>
<dbReference type="Gene3D" id="1.10.1200.10">
    <property type="entry name" value="ACP-like"/>
    <property type="match status" value="2"/>
</dbReference>
<dbReference type="InterPro" id="IPR016039">
    <property type="entry name" value="Thiolase-like"/>
</dbReference>
<dbReference type="OrthoDB" id="329835at2759"/>
<dbReference type="SUPFAM" id="SSF47336">
    <property type="entry name" value="ACP-like"/>
    <property type="match status" value="2"/>
</dbReference>
<organism evidence="7 8">
    <name type="scientific">Gigaspora rosea</name>
    <dbReference type="NCBI Taxonomy" id="44941"/>
    <lineage>
        <taxon>Eukaryota</taxon>
        <taxon>Fungi</taxon>
        <taxon>Fungi incertae sedis</taxon>
        <taxon>Mucoromycota</taxon>
        <taxon>Glomeromycotina</taxon>
        <taxon>Glomeromycetes</taxon>
        <taxon>Diversisporales</taxon>
        <taxon>Gigasporaceae</taxon>
        <taxon>Gigaspora</taxon>
    </lineage>
</organism>
<dbReference type="Pfam" id="PF00550">
    <property type="entry name" value="PP-binding"/>
    <property type="match status" value="2"/>
</dbReference>
<dbReference type="InterPro" id="IPR001227">
    <property type="entry name" value="Ac_transferase_dom_sf"/>
</dbReference>
<dbReference type="InterPro" id="IPR023213">
    <property type="entry name" value="CAT-like_dom_sf"/>
</dbReference>
<feature type="domain" description="Ketosynthase family 3 (KS3)" evidence="6">
    <location>
        <begin position="887"/>
        <end position="1281"/>
    </location>
</feature>
<dbReference type="InterPro" id="IPR020845">
    <property type="entry name" value="AMP-binding_CS"/>
</dbReference>
<dbReference type="Proteomes" id="UP000266673">
    <property type="component" value="Unassembled WGS sequence"/>
</dbReference>
<dbReference type="EMBL" id="QKWP01000386">
    <property type="protein sequence ID" value="RIB21002.1"/>
    <property type="molecule type" value="Genomic_DNA"/>
</dbReference>
<dbReference type="CDD" id="cd00833">
    <property type="entry name" value="PKS"/>
    <property type="match status" value="1"/>
</dbReference>
<keyword evidence="8" id="KW-1185">Reference proteome</keyword>
<dbReference type="SUPFAM" id="SSF53474">
    <property type="entry name" value="alpha/beta-Hydrolases"/>
    <property type="match status" value="1"/>
</dbReference>
<dbReference type="Pfam" id="PF00668">
    <property type="entry name" value="Condensation"/>
    <property type="match status" value="1"/>
</dbReference>
<feature type="domain" description="Carrier" evidence="5">
    <location>
        <begin position="822"/>
        <end position="916"/>
    </location>
</feature>
<reference evidence="7 8" key="1">
    <citation type="submission" date="2018-06" db="EMBL/GenBank/DDBJ databases">
        <title>Comparative genomics reveals the genomic features of Rhizophagus irregularis, R. cerebriforme, R. diaphanum and Gigaspora rosea, and their symbiotic lifestyle signature.</title>
        <authorList>
            <person name="Morin E."/>
            <person name="San Clemente H."/>
            <person name="Chen E.C.H."/>
            <person name="De La Providencia I."/>
            <person name="Hainaut M."/>
            <person name="Kuo A."/>
            <person name="Kohler A."/>
            <person name="Murat C."/>
            <person name="Tang N."/>
            <person name="Roy S."/>
            <person name="Loubradou J."/>
            <person name="Henrissat B."/>
            <person name="Grigoriev I.V."/>
            <person name="Corradi N."/>
            <person name="Roux C."/>
            <person name="Martin F.M."/>
        </authorList>
    </citation>
    <scope>NUCLEOTIDE SEQUENCE [LARGE SCALE GENOMIC DNA]</scope>
    <source>
        <strain evidence="7 8">DAOM 194757</strain>
    </source>
</reference>
<evidence type="ECO:0000259" key="5">
    <source>
        <dbReference type="PROSITE" id="PS50075"/>
    </source>
</evidence>
<dbReference type="FunFam" id="3.40.50.980:FF:000001">
    <property type="entry name" value="Non-ribosomal peptide synthetase"/>
    <property type="match status" value="1"/>
</dbReference>
<dbReference type="SMART" id="SM00827">
    <property type="entry name" value="PKS_AT"/>
    <property type="match status" value="1"/>
</dbReference>
<accession>A0A397VG96</accession>
<evidence type="ECO:0000256" key="4">
    <source>
        <dbReference type="ARBA" id="ARBA00022737"/>
    </source>
</evidence>
<dbReference type="InterPro" id="IPR001031">
    <property type="entry name" value="Thioesterase"/>
</dbReference>
<name>A0A397VG96_9GLOM</name>
<evidence type="ECO:0000256" key="2">
    <source>
        <dbReference type="ARBA" id="ARBA00022553"/>
    </source>
</evidence>
<dbReference type="InterPro" id="IPR020841">
    <property type="entry name" value="PKS_Beta-ketoAc_synthase_dom"/>
</dbReference>
<dbReference type="Gene3D" id="3.30.300.30">
    <property type="match status" value="1"/>
</dbReference>
<dbReference type="SUPFAM" id="SSF56801">
    <property type="entry name" value="Acetyl-CoA synthetase-like"/>
    <property type="match status" value="1"/>
</dbReference>
<feature type="domain" description="Carrier" evidence="5">
    <location>
        <begin position="1690"/>
        <end position="1766"/>
    </location>
</feature>
<evidence type="ECO:0000256" key="3">
    <source>
        <dbReference type="ARBA" id="ARBA00022679"/>
    </source>
</evidence>
<dbReference type="SUPFAM" id="SSF52151">
    <property type="entry name" value="FabD/lysophospholipase-like"/>
    <property type="match status" value="1"/>
</dbReference>